<dbReference type="GeneID" id="34585480"/>
<dbReference type="SUPFAM" id="SSF50129">
    <property type="entry name" value="GroES-like"/>
    <property type="match status" value="1"/>
</dbReference>
<comment type="caution">
    <text evidence="8">The sequence shown here is derived from an EMBL/GenBank/DDBJ whole genome shotgun (WGS) entry which is preliminary data.</text>
</comment>
<feature type="domain" description="Enoyl reductase (ER)" evidence="7">
    <location>
        <begin position="13"/>
        <end position="365"/>
    </location>
</feature>
<protein>
    <recommendedName>
        <fullName evidence="7">Enoyl reductase (ER) domain-containing protein</fullName>
    </recommendedName>
</protein>
<evidence type="ECO:0000256" key="2">
    <source>
        <dbReference type="ARBA" id="ARBA00008072"/>
    </source>
</evidence>
<dbReference type="EMBL" id="LVCJ01000008">
    <property type="protein sequence ID" value="OAL38850.1"/>
    <property type="molecule type" value="Genomic_DNA"/>
</dbReference>
<dbReference type="InterPro" id="IPR020843">
    <property type="entry name" value="ER"/>
</dbReference>
<evidence type="ECO:0000313" key="8">
    <source>
        <dbReference type="EMBL" id="OAL38850.1"/>
    </source>
</evidence>
<keyword evidence="9" id="KW-1185">Reference proteome</keyword>
<dbReference type="Gene3D" id="3.40.50.720">
    <property type="entry name" value="NAD(P)-binding Rossmann-like Domain"/>
    <property type="match status" value="1"/>
</dbReference>
<dbReference type="GO" id="GO:0005737">
    <property type="term" value="C:cytoplasm"/>
    <property type="evidence" value="ECO:0007669"/>
    <property type="project" value="TreeGrafter"/>
</dbReference>
<dbReference type="Pfam" id="PF08240">
    <property type="entry name" value="ADH_N"/>
    <property type="match status" value="1"/>
</dbReference>
<name>A0A178D9D9_9EURO</name>
<keyword evidence="6" id="KW-0520">NAD</keyword>
<dbReference type="GO" id="GO:0046872">
    <property type="term" value="F:metal ion binding"/>
    <property type="evidence" value="ECO:0007669"/>
    <property type="project" value="UniProtKB-KW"/>
</dbReference>
<gene>
    <name evidence="8" type="ORF">AYO20_02056</name>
</gene>
<keyword evidence="5" id="KW-0560">Oxidoreductase</keyword>
<dbReference type="InterPro" id="IPR013154">
    <property type="entry name" value="ADH-like_N"/>
</dbReference>
<keyword evidence="3" id="KW-0479">Metal-binding</keyword>
<evidence type="ECO:0000256" key="3">
    <source>
        <dbReference type="ARBA" id="ARBA00022723"/>
    </source>
</evidence>
<dbReference type="SUPFAM" id="SSF51735">
    <property type="entry name" value="NAD(P)-binding Rossmann-fold domains"/>
    <property type="match status" value="1"/>
</dbReference>
<dbReference type="OrthoDB" id="256333at2759"/>
<evidence type="ECO:0000256" key="5">
    <source>
        <dbReference type="ARBA" id="ARBA00023002"/>
    </source>
</evidence>
<accession>A0A178D9D9</accession>
<dbReference type="AlphaFoldDB" id="A0A178D9D9"/>
<dbReference type="FunFam" id="3.40.50.720:FF:000039">
    <property type="entry name" value="Alcohol dehydrogenase AdhP"/>
    <property type="match status" value="1"/>
</dbReference>
<dbReference type="PANTHER" id="PTHR42940:SF8">
    <property type="entry name" value="VACUOLAR PROTEIN SORTING-ASSOCIATED PROTEIN 11"/>
    <property type="match status" value="1"/>
</dbReference>
<dbReference type="RefSeq" id="XP_022503862.1">
    <property type="nucleotide sequence ID" value="XM_022640362.1"/>
</dbReference>
<comment type="cofactor">
    <cofactor evidence="1">
        <name>Zn(2+)</name>
        <dbReference type="ChEBI" id="CHEBI:29105"/>
    </cofactor>
</comment>
<comment type="similarity">
    <text evidence="2">Belongs to the zinc-containing alcohol dehydrogenase family.</text>
</comment>
<sequence length="368" mass="38786">MGQRTMKAAVCHSQDQPISIDTVPVPAPVGREMLCRVKSASLCHSDISIISGAFGGPGLFPQIIGHEAVAVVEELGPDAAKWGEGFQVGDLVGGPLWHNMCLECTDCRKAGPQFCPKMQVKGMNCPGYFSEYTCVDAASAVVISRGASSSSSSSPSQLPLSPRRLAPLFCAGITVWDALEQAHLRMGETVAVVGAGGLGQLAVQYAAALGARVIALDVRDEQLESVKGDNGAQSVINTSGLAPEALSQRVLDANNGELVDVAIVTSGVVPAYNTALAIVRSYGRVIAVGLPHSEIPISAQLITARSLSLIGSHVPGQASSRKCLDFTLRKHIAPLVNERRFKLEDLNEMIDLMKAGKVEAGRMVVDFF</sequence>
<dbReference type="PANTHER" id="PTHR42940">
    <property type="entry name" value="ALCOHOL DEHYDROGENASE 1-RELATED"/>
    <property type="match status" value="1"/>
</dbReference>
<dbReference type="Pfam" id="PF00107">
    <property type="entry name" value="ADH_zinc_N"/>
    <property type="match status" value="1"/>
</dbReference>
<dbReference type="InterPro" id="IPR013149">
    <property type="entry name" value="ADH-like_C"/>
</dbReference>
<dbReference type="Proteomes" id="UP000185904">
    <property type="component" value="Unassembled WGS sequence"/>
</dbReference>
<evidence type="ECO:0000256" key="1">
    <source>
        <dbReference type="ARBA" id="ARBA00001947"/>
    </source>
</evidence>
<dbReference type="InterPro" id="IPR011032">
    <property type="entry name" value="GroES-like_sf"/>
</dbReference>
<organism evidence="8 9">
    <name type="scientific">Fonsecaea nubica</name>
    <dbReference type="NCBI Taxonomy" id="856822"/>
    <lineage>
        <taxon>Eukaryota</taxon>
        <taxon>Fungi</taxon>
        <taxon>Dikarya</taxon>
        <taxon>Ascomycota</taxon>
        <taxon>Pezizomycotina</taxon>
        <taxon>Eurotiomycetes</taxon>
        <taxon>Chaetothyriomycetidae</taxon>
        <taxon>Chaetothyriales</taxon>
        <taxon>Herpotrichiellaceae</taxon>
        <taxon>Fonsecaea</taxon>
    </lineage>
</organism>
<evidence type="ECO:0000313" key="9">
    <source>
        <dbReference type="Proteomes" id="UP000185904"/>
    </source>
</evidence>
<keyword evidence="4" id="KW-0862">Zinc</keyword>
<proteinExistence type="inferred from homology"/>
<reference evidence="8 9" key="1">
    <citation type="submission" date="2016-03" db="EMBL/GenBank/DDBJ databases">
        <title>The draft genome sequence of Fonsecaea nubica causative agent of cutaneous subcutaneous infection in human host.</title>
        <authorList>
            <person name="Costa F."/>
            <person name="Sybren D.H."/>
            <person name="Raittz R.T."/>
            <person name="Weiss V.A."/>
            <person name="Leao A.C."/>
            <person name="Gomes R."/>
            <person name="De Souza E.M."/>
            <person name="Pedrosa F.O."/>
            <person name="Steffens M.B."/>
            <person name="Bombassaro A."/>
            <person name="Tadra-Sfeir M.Z."/>
            <person name="Moreno L.F."/>
            <person name="Najafzadeh M.J."/>
            <person name="Felipe M.S."/>
            <person name="Teixeira M."/>
            <person name="Sun J."/>
            <person name="Xi L."/>
            <person name="Castro M.A."/>
            <person name="Vicente V.A."/>
        </authorList>
    </citation>
    <scope>NUCLEOTIDE SEQUENCE [LARGE SCALE GENOMIC DNA]</scope>
    <source>
        <strain evidence="8 9">CBS 269.64</strain>
    </source>
</reference>
<dbReference type="InterPro" id="IPR036291">
    <property type="entry name" value="NAD(P)-bd_dom_sf"/>
</dbReference>
<dbReference type="GO" id="GO:0004022">
    <property type="term" value="F:alcohol dehydrogenase (NAD+) activity"/>
    <property type="evidence" value="ECO:0007669"/>
    <property type="project" value="TreeGrafter"/>
</dbReference>
<evidence type="ECO:0000259" key="7">
    <source>
        <dbReference type="SMART" id="SM00829"/>
    </source>
</evidence>
<dbReference type="SMART" id="SM00829">
    <property type="entry name" value="PKS_ER"/>
    <property type="match status" value="1"/>
</dbReference>
<dbReference type="Gene3D" id="3.90.180.10">
    <property type="entry name" value="Medium-chain alcohol dehydrogenases, catalytic domain"/>
    <property type="match status" value="1"/>
</dbReference>
<evidence type="ECO:0000256" key="6">
    <source>
        <dbReference type="ARBA" id="ARBA00023027"/>
    </source>
</evidence>
<evidence type="ECO:0000256" key="4">
    <source>
        <dbReference type="ARBA" id="ARBA00022833"/>
    </source>
</evidence>